<dbReference type="AlphaFoldDB" id="A0A2T5MI67"/>
<sequence>MSIKIIKIGTAGILLAVAFVAEAAPVYLECTMTDGQKDLTWNVVTDEANGTISYSIPELGTASKYPAVFSPDKVVFSSMEISRIDLSFKRTSNILGDVKTDVGQCKLATAPKRQF</sequence>
<gene>
    <name evidence="2" type="ORF">CJD38_06225</name>
</gene>
<feature type="signal peptide" evidence="1">
    <location>
        <begin position="1"/>
        <end position="23"/>
    </location>
</feature>
<dbReference type="RefSeq" id="WP_107939442.1">
    <property type="nucleotide sequence ID" value="NZ_QANS01000002.1"/>
</dbReference>
<organism evidence="2 3">
    <name type="scientific">Stenotrophobium rhamnosiphilum</name>
    <dbReference type="NCBI Taxonomy" id="2029166"/>
    <lineage>
        <taxon>Bacteria</taxon>
        <taxon>Pseudomonadati</taxon>
        <taxon>Pseudomonadota</taxon>
        <taxon>Gammaproteobacteria</taxon>
        <taxon>Nevskiales</taxon>
        <taxon>Nevskiaceae</taxon>
        <taxon>Stenotrophobium</taxon>
    </lineage>
</organism>
<keyword evidence="1" id="KW-0732">Signal</keyword>
<accession>A0A2T5MI67</accession>
<feature type="chain" id="PRO_5015778790" evidence="1">
    <location>
        <begin position="24"/>
        <end position="115"/>
    </location>
</feature>
<evidence type="ECO:0000313" key="2">
    <source>
        <dbReference type="EMBL" id="PTU32250.1"/>
    </source>
</evidence>
<dbReference type="EMBL" id="QANS01000002">
    <property type="protein sequence ID" value="PTU32250.1"/>
    <property type="molecule type" value="Genomic_DNA"/>
</dbReference>
<proteinExistence type="predicted"/>
<dbReference type="OrthoDB" id="9901594at2"/>
<evidence type="ECO:0000313" key="3">
    <source>
        <dbReference type="Proteomes" id="UP000244248"/>
    </source>
</evidence>
<protein>
    <submittedName>
        <fullName evidence="2">Uncharacterized protein</fullName>
    </submittedName>
</protein>
<name>A0A2T5MI67_9GAMM</name>
<dbReference type="Proteomes" id="UP000244248">
    <property type="component" value="Unassembled WGS sequence"/>
</dbReference>
<keyword evidence="3" id="KW-1185">Reference proteome</keyword>
<evidence type="ECO:0000256" key="1">
    <source>
        <dbReference type="SAM" id="SignalP"/>
    </source>
</evidence>
<reference evidence="2 3" key="1">
    <citation type="submission" date="2018-04" db="EMBL/GenBank/DDBJ databases">
        <title>Novel species isolated from glacier.</title>
        <authorList>
            <person name="Liu Q."/>
            <person name="Xin Y.-H."/>
        </authorList>
    </citation>
    <scope>NUCLEOTIDE SEQUENCE [LARGE SCALE GENOMIC DNA]</scope>
    <source>
        <strain evidence="2 3">GT1R17</strain>
    </source>
</reference>
<comment type="caution">
    <text evidence="2">The sequence shown here is derived from an EMBL/GenBank/DDBJ whole genome shotgun (WGS) entry which is preliminary data.</text>
</comment>